<dbReference type="Pfam" id="PF00005">
    <property type="entry name" value="ABC_tran"/>
    <property type="match status" value="1"/>
</dbReference>
<dbReference type="SUPFAM" id="SSF52540">
    <property type="entry name" value="P-loop containing nucleoside triphosphate hydrolases"/>
    <property type="match status" value="1"/>
</dbReference>
<evidence type="ECO:0000256" key="1">
    <source>
        <dbReference type="ARBA" id="ARBA00005417"/>
    </source>
</evidence>
<dbReference type="PANTHER" id="PTHR42734:SF17">
    <property type="entry name" value="METAL TRANSPORT SYSTEM ATP-BINDING PROTEIN TM_0124-RELATED"/>
    <property type="match status" value="1"/>
</dbReference>
<dbReference type="EMBL" id="JARSFG010000028">
    <property type="protein sequence ID" value="MEC1180385.1"/>
    <property type="molecule type" value="Genomic_DNA"/>
</dbReference>
<keyword evidence="4 6" id="KW-0067">ATP-binding</keyword>
<evidence type="ECO:0000313" key="7">
    <source>
        <dbReference type="Proteomes" id="UP001344888"/>
    </source>
</evidence>
<dbReference type="InterPro" id="IPR017871">
    <property type="entry name" value="ABC_transporter-like_CS"/>
</dbReference>
<proteinExistence type="inferred from homology"/>
<comment type="caution">
    <text evidence="6">The sequence shown here is derived from an EMBL/GenBank/DDBJ whole genome shotgun (WGS) entry which is preliminary data.</text>
</comment>
<dbReference type="GO" id="GO:0005524">
    <property type="term" value="F:ATP binding"/>
    <property type="evidence" value="ECO:0007669"/>
    <property type="project" value="UniProtKB-KW"/>
</dbReference>
<keyword evidence="7" id="KW-1185">Reference proteome</keyword>
<dbReference type="InterPro" id="IPR050153">
    <property type="entry name" value="Metal_Ion_Import_ABC"/>
</dbReference>
<evidence type="ECO:0000256" key="3">
    <source>
        <dbReference type="ARBA" id="ARBA00022741"/>
    </source>
</evidence>
<feature type="domain" description="ABC transporter" evidence="5">
    <location>
        <begin position="2"/>
        <end position="240"/>
    </location>
</feature>
<evidence type="ECO:0000259" key="5">
    <source>
        <dbReference type="PROSITE" id="PS50893"/>
    </source>
</evidence>
<dbReference type="PROSITE" id="PS00211">
    <property type="entry name" value="ABC_TRANSPORTER_1"/>
    <property type="match status" value="1"/>
</dbReference>
<evidence type="ECO:0000313" key="6">
    <source>
        <dbReference type="EMBL" id="MEC1180385.1"/>
    </source>
</evidence>
<keyword evidence="2" id="KW-0813">Transport</keyword>
<name>A0AAW9NZ00_9BACL</name>
<dbReference type="InterPro" id="IPR027417">
    <property type="entry name" value="P-loop_NTPase"/>
</dbReference>
<protein>
    <submittedName>
        <fullName evidence="6">ABC transporter ATP-binding protein</fullName>
    </submittedName>
</protein>
<dbReference type="SMART" id="SM00382">
    <property type="entry name" value="AAA"/>
    <property type="match status" value="1"/>
</dbReference>
<dbReference type="GO" id="GO:0016887">
    <property type="term" value="F:ATP hydrolysis activity"/>
    <property type="evidence" value="ECO:0007669"/>
    <property type="project" value="InterPro"/>
</dbReference>
<comment type="similarity">
    <text evidence="1">Belongs to the ABC transporter superfamily.</text>
</comment>
<dbReference type="PROSITE" id="PS50893">
    <property type="entry name" value="ABC_TRANSPORTER_2"/>
    <property type="match status" value="1"/>
</dbReference>
<dbReference type="PANTHER" id="PTHR42734">
    <property type="entry name" value="METAL TRANSPORT SYSTEM ATP-BINDING PROTEIN TM_0124-RELATED"/>
    <property type="match status" value="1"/>
</dbReference>
<organism evidence="6 7">
    <name type="scientific">Metasolibacillus meyeri</name>
    <dbReference type="NCBI Taxonomy" id="1071052"/>
    <lineage>
        <taxon>Bacteria</taxon>
        <taxon>Bacillati</taxon>
        <taxon>Bacillota</taxon>
        <taxon>Bacilli</taxon>
        <taxon>Bacillales</taxon>
        <taxon>Caryophanaceae</taxon>
        <taxon>Metasolibacillus</taxon>
    </lineage>
</organism>
<reference evidence="6 7" key="1">
    <citation type="submission" date="2023-03" db="EMBL/GenBank/DDBJ databases">
        <title>Bacillus Genome Sequencing.</title>
        <authorList>
            <person name="Dunlap C."/>
        </authorList>
    </citation>
    <scope>NUCLEOTIDE SEQUENCE [LARGE SCALE GENOMIC DNA]</scope>
    <source>
        <strain evidence="6 7">B-59205</strain>
    </source>
</reference>
<dbReference type="Gene3D" id="3.40.50.300">
    <property type="entry name" value="P-loop containing nucleotide triphosphate hydrolases"/>
    <property type="match status" value="1"/>
</dbReference>
<sequence>MICIENVLLYRNRKIILQDINWNVQRGEHWAILGLNGSGKTTLLKVINGYLRINEGSVQVLGETYGKTDMREIRKSIGWVSSAMIEEFNRLDPVIEIVLSGKFGAIRLFESVTEEEIEEGARLLEQFGIRHLANTAFEFLSQGERQRVQIARALMAKPKLLILDEPCTGLDLIERENLLHIIAQIADNDEVTLLYVTHHVEEILPCFSHTLLMRDGQVFAQGKRENLLTEQCLSEFFQHPVAVQFEKQRAWVAVK</sequence>
<evidence type="ECO:0000256" key="2">
    <source>
        <dbReference type="ARBA" id="ARBA00022448"/>
    </source>
</evidence>
<dbReference type="AlphaFoldDB" id="A0AAW9NZ00"/>
<gene>
    <name evidence="6" type="ORF">P9B03_17965</name>
</gene>
<accession>A0AAW9NZ00</accession>
<dbReference type="InterPro" id="IPR003439">
    <property type="entry name" value="ABC_transporter-like_ATP-bd"/>
</dbReference>
<dbReference type="InterPro" id="IPR003593">
    <property type="entry name" value="AAA+_ATPase"/>
</dbReference>
<keyword evidence="3" id="KW-0547">Nucleotide-binding</keyword>
<dbReference type="RefSeq" id="WP_326124951.1">
    <property type="nucleotide sequence ID" value="NZ_JARSFG010000028.1"/>
</dbReference>
<evidence type="ECO:0000256" key="4">
    <source>
        <dbReference type="ARBA" id="ARBA00022840"/>
    </source>
</evidence>
<dbReference type="Proteomes" id="UP001344888">
    <property type="component" value="Unassembled WGS sequence"/>
</dbReference>